<dbReference type="EMBL" id="JAUTIX010000001">
    <property type="protein sequence ID" value="MDP0396391.1"/>
    <property type="molecule type" value="Genomic_DNA"/>
</dbReference>
<protein>
    <submittedName>
        <fullName evidence="9">GtrA family protein</fullName>
    </submittedName>
</protein>
<evidence type="ECO:0000259" key="8">
    <source>
        <dbReference type="Pfam" id="PF04138"/>
    </source>
</evidence>
<comment type="caution">
    <text evidence="9">The sequence shown here is derived from an EMBL/GenBank/DDBJ whole genome shotgun (WGS) entry which is preliminary data.</text>
</comment>
<dbReference type="RefSeq" id="WP_220656273.1">
    <property type="nucleotide sequence ID" value="NZ_BAAAII010000002.1"/>
</dbReference>
<feature type="transmembrane region" description="Helical" evidence="7">
    <location>
        <begin position="93"/>
        <end position="112"/>
    </location>
</feature>
<feature type="transmembrane region" description="Helical" evidence="7">
    <location>
        <begin position="132"/>
        <end position="150"/>
    </location>
</feature>
<keyword evidence="5 7" id="KW-0472">Membrane</keyword>
<dbReference type="InterPro" id="IPR051401">
    <property type="entry name" value="GtrA_CellWall_Glycosyl"/>
</dbReference>
<reference evidence="9" key="1">
    <citation type="submission" date="2023-08" db="EMBL/GenBank/DDBJ databases">
        <title>The draft genome of Tsukamurella strandjordii strain 050030.</title>
        <authorList>
            <person name="Zhao F."/>
            <person name="Feng Y."/>
            <person name="Zong Z."/>
        </authorList>
    </citation>
    <scope>NUCLEOTIDE SEQUENCE</scope>
    <source>
        <strain evidence="9">050030</strain>
    </source>
</reference>
<name>A0AA90N6E7_9ACTN</name>
<proteinExistence type="inferred from homology"/>
<evidence type="ECO:0000256" key="4">
    <source>
        <dbReference type="ARBA" id="ARBA00022989"/>
    </source>
</evidence>
<dbReference type="Proteomes" id="UP001178281">
    <property type="component" value="Unassembled WGS sequence"/>
</dbReference>
<accession>A0AA90N6E7</accession>
<evidence type="ECO:0000256" key="6">
    <source>
        <dbReference type="SAM" id="MobiDB-lite"/>
    </source>
</evidence>
<keyword evidence="10" id="KW-1185">Reference proteome</keyword>
<keyword evidence="4 7" id="KW-1133">Transmembrane helix</keyword>
<organism evidence="9 10">
    <name type="scientific">Tsukamurella strandjordii</name>
    <dbReference type="NCBI Taxonomy" id="147577"/>
    <lineage>
        <taxon>Bacteria</taxon>
        <taxon>Bacillati</taxon>
        <taxon>Actinomycetota</taxon>
        <taxon>Actinomycetes</taxon>
        <taxon>Mycobacteriales</taxon>
        <taxon>Tsukamurellaceae</taxon>
        <taxon>Tsukamurella</taxon>
    </lineage>
</organism>
<feature type="compositionally biased region" description="Basic and acidic residues" evidence="6">
    <location>
        <begin position="175"/>
        <end position="184"/>
    </location>
</feature>
<dbReference type="AlphaFoldDB" id="A0AA90N6E7"/>
<dbReference type="PANTHER" id="PTHR38459:SF1">
    <property type="entry name" value="PROPHAGE BACTOPRENOL-LINKED GLUCOSE TRANSLOCASE HOMOLOG"/>
    <property type="match status" value="1"/>
</dbReference>
<evidence type="ECO:0000256" key="5">
    <source>
        <dbReference type="ARBA" id="ARBA00023136"/>
    </source>
</evidence>
<evidence type="ECO:0000313" key="10">
    <source>
        <dbReference type="Proteomes" id="UP001178281"/>
    </source>
</evidence>
<sequence>MAFIESIMDRTPAPLRGLVMQHHELIKFAIVGATTCVFDLAIYYALVFTVLDEKPTVAKIFSGVCAVILSYILNREWSFKNRGGRERHHEALLFFVISGIGVLIMAAPIFIANNVFNLRATDSKTTLIVLDFVLNYIVGNLLQMAFRFWALRRWAFPEDMSNAPEQESIPADPQDAERDAAAER</sequence>
<evidence type="ECO:0000313" key="9">
    <source>
        <dbReference type="EMBL" id="MDP0396391.1"/>
    </source>
</evidence>
<comment type="subcellular location">
    <subcellularLocation>
        <location evidence="1">Membrane</location>
        <topology evidence="1">Multi-pass membrane protein</topology>
    </subcellularLocation>
</comment>
<keyword evidence="3 7" id="KW-0812">Transmembrane</keyword>
<evidence type="ECO:0000256" key="2">
    <source>
        <dbReference type="ARBA" id="ARBA00009399"/>
    </source>
</evidence>
<feature type="transmembrane region" description="Helical" evidence="7">
    <location>
        <begin position="56"/>
        <end position="73"/>
    </location>
</feature>
<feature type="region of interest" description="Disordered" evidence="6">
    <location>
        <begin position="162"/>
        <end position="184"/>
    </location>
</feature>
<comment type="similarity">
    <text evidence="2">Belongs to the GtrA family.</text>
</comment>
<dbReference type="GO" id="GO:0000271">
    <property type="term" value="P:polysaccharide biosynthetic process"/>
    <property type="evidence" value="ECO:0007669"/>
    <property type="project" value="InterPro"/>
</dbReference>
<dbReference type="Pfam" id="PF04138">
    <property type="entry name" value="GtrA_DPMS_TM"/>
    <property type="match status" value="1"/>
</dbReference>
<feature type="domain" description="GtrA/DPMS transmembrane" evidence="8">
    <location>
        <begin position="27"/>
        <end position="156"/>
    </location>
</feature>
<evidence type="ECO:0000256" key="1">
    <source>
        <dbReference type="ARBA" id="ARBA00004141"/>
    </source>
</evidence>
<dbReference type="InterPro" id="IPR007267">
    <property type="entry name" value="GtrA_DPMS_TM"/>
</dbReference>
<evidence type="ECO:0000256" key="7">
    <source>
        <dbReference type="SAM" id="Phobius"/>
    </source>
</evidence>
<feature type="transmembrane region" description="Helical" evidence="7">
    <location>
        <begin position="25"/>
        <end position="50"/>
    </location>
</feature>
<dbReference type="PANTHER" id="PTHR38459">
    <property type="entry name" value="PROPHAGE BACTOPRENOL-LINKED GLUCOSE TRANSLOCASE HOMOLOG"/>
    <property type="match status" value="1"/>
</dbReference>
<evidence type="ECO:0000256" key="3">
    <source>
        <dbReference type="ARBA" id="ARBA00022692"/>
    </source>
</evidence>
<gene>
    <name evidence="9" type="ORF">Q7X28_00495</name>
</gene>
<dbReference type="GO" id="GO:0005886">
    <property type="term" value="C:plasma membrane"/>
    <property type="evidence" value="ECO:0007669"/>
    <property type="project" value="TreeGrafter"/>
</dbReference>